<keyword evidence="1" id="KW-0175">Coiled coil</keyword>
<reference evidence="2" key="1">
    <citation type="submission" date="2020-03" db="EMBL/GenBank/DDBJ databases">
        <title>The deep terrestrial virosphere.</title>
        <authorList>
            <person name="Holmfeldt K."/>
            <person name="Nilsson E."/>
            <person name="Simone D."/>
            <person name="Lopez-Fernandez M."/>
            <person name="Wu X."/>
            <person name="de Brujin I."/>
            <person name="Lundin D."/>
            <person name="Andersson A."/>
            <person name="Bertilsson S."/>
            <person name="Dopson M."/>
        </authorList>
    </citation>
    <scope>NUCLEOTIDE SEQUENCE</scope>
    <source>
        <strain evidence="2">MM415B02587</strain>
    </source>
</reference>
<protein>
    <submittedName>
        <fullName evidence="2">Uncharacterized protein</fullName>
    </submittedName>
</protein>
<dbReference type="EMBL" id="MT142831">
    <property type="protein sequence ID" value="QJA89219.1"/>
    <property type="molecule type" value="Genomic_DNA"/>
</dbReference>
<organism evidence="2">
    <name type="scientific">viral metagenome</name>
    <dbReference type="NCBI Taxonomy" id="1070528"/>
    <lineage>
        <taxon>unclassified sequences</taxon>
        <taxon>metagenomes</taxon>
        <taxon>organismal metagenomes</taxon>
    </lineage>
</organism>
<dbReference type="AlphaFoldDB" id="A0A6M3L4J0"/>
<accession>A0A6M3L4J0</accession>
<name>A0A6M3L4J0_9ZZZZ</name>
<sequence>MCIFKQSRIKELKAENAELKVQLEKYKEIARRIRWARPTISTVQGVDYEQKDQEEKTE</sequence>
<gene>
    <name evidence="2" type="ORF">MM415B02587_0006</name>
</gene>
<proteinExistence type="predicted"/>
<evidence type="ECO:0000256" key="1">
    <source>
        <dbReference type="SAM" id="Coils"/>
    </source>
</evidence>
<feature type="coiled-coil region" evidence="1">
    <location>
        <begin position="2"/>
        <end position="32"/>
    </location>
</feature>
<evidence type="ECO:0000313" key="2">
    <source>
        <dbReference type="EMBL" id="QJA89219.1"/>
    </source>
</evidence>